<name>A0A4Y2D820_ARAVE</name>
<evidence type="ECO:0000313" key="1">
    <source>
        <dbReference type="EMBL" id="GBM12893.1"/>
    </source>
</evidence>
<dbReference type="Gene3D" id="3.30.420.10">
    <property type="entry name" value="Ribonuclease H-like superfamily/Ribonuclease H"/>
    <property type="match status" value="1"/>
</dbReference>
<sequence>MLEVFFDYDSVIHYEFIPGGQTVNKELYLEILKRLRDAIRRKGPEKWAANDCFLLHDNAPPHRALIVKKYLAIETPPYSPDLAPADFYLFPRLKMKLKGHRFVDSDKVIKNATKQLKDLSKNGFQECFEQLYEHWKKCVDAGESTLKANKSNPLLLRGQQLDGVEVTREDAEKCSQGYGAVLTPVHLTSAKKCSLTIFGNNKIEGVPQIFDWVYVWGI</sequence>
<dbReference type="Pfam" id="PF01359">
    <property type="entry name" value="Transposase_1"/>
    <property type="match status" value="1"/>
</dbReference>
<keyword evidence="2" id="KW-1185">Reference proteome</keyword>
<dbReference type="AlphaFoldDB" id="A0A4Y2D820"/>
<dbReference type="PANTHER" id="PTHR46060">
    <property type="entry name" value="MARINER MOS1 TRANSPOSASE-LIKE PROTEIN"/>
    <property type="match status" value="1"/>
</dbReference>
<dbReference type="PANTHER" id="PTHR46060:SF1">
    <property type="entry name" value="MARINER MOS1 TRANSPOSASE-LIKE PROTEIN"/>
    <property type="match status" value="1"/>
</dbReference>
<proteinExistence type="predicted"/>
<reference evidence="1 2" key="1">
    <citation type="journal article" date="2019" name="Sci. Rep.">
        <title>Orb-weaving spider Araneus ventricosus genome elucidates the spidroin gene catalogue.</title>
        <authorList>
            <person name="Kono N."/>
            <person name="Nakamura H."/>
            <person name="Ohtoshi R."/>
            <person name="Moran D.A.P."/>
            <person name="Shinohara A."/>
            <person name="Yoshida Y."/>
            <person name="Fujiwara M."/>
            <person name="Mori M."/>
            <person name="Tomita M."/>
            <person name="Arakawa K."/>
        </authorList>
    </citation>
    <scope>NUCLEOTIDE SEQUENCE [LARGE SCALE GENOMIC DNA]</scope>
</reference>
<dbReference type="GO" id="GO:0003676">
    <property type="term" value="F:nucleic acid binding"/>
    <property type="evidence" value="ECO:0007669"/>
    <property type="project" value="InterPro"/>
</dbReference>
<organism evidence="1 2">
    <name type="scientific">Araneus ventricosus</name>
    <name type="common">Orbweaver spider</name>
    <name type="synonym">Epeira ventricosa</name>
    <dbReference type="NCBI Taxonomy" id="182803"/>
    <lineage>
        <taxon>Eukaryota</taxon>
        <taxon>Metazoa</taxon>
        <taxon>Ecdysozoa</taxon>
        <taxon>Arthropoda</taxon>
        <taxon>Chelicerata</taxon>
        <taxon>Arachnida</taxon>
        <taxon>Araneae</taxon>
        <taxon>Araneomorphae</taxon>
        <taxon>Entelegynae</taxon>
        <taxon>Araneoidea</taxon>
        <taxon>Araneidae</taxon>
        <taxon>Araneus</taxon>
    </lineage>
</organism>
<protein>
    <recommendedName>
        <fullName evidence="3">Mariner Mos1 transposase</fullName>
    </recommendedName>
</protein>
<dbReference type="Proteomes" id="UP000499080">
    <property type="component" value="Unassembled WGS sequence"/>
</dbReference>
<dbReference type="InterPro" id="IPR001888">
    <property type="entry name" value="Transposase_1"/>
</dbReference>
<gene>
    <name evidence="1" type="ORF">AVEN_114971_1</name>
</gene>
<dbReference type="EMBL" id="BGPR01000320">
    <property type="protein sequence ID" value="GBM12893.1"/>
    <property type="molecule type" value="Genomic_DNA"/>
</dbReference>
<dbReference type="InterPro" id="IPR052709">
    <property type="entry name" value="Transposase-MT_Hybrid"/>
</dbReference>
<comment type="caution">
    <text evidence="1">The sequence shown here is derived from an EMBL/GenBank/DDBJ whole genome shotgun (WGS) entry which is preliminary data.</text>
</comment>
<accession>A0A4Y2D820</accession>
<evidence type="ECO:0008006" key="3">
    <source>
        <dbReference type="Google" id="ProtNLM"/>
    </source>
</evidence>
<evidence type="ECO:0000313" key="2">
    <source>
        <dbReference type="Proteomes" id="UP000499080"/>
    </source>
</evidence>
<dbReference type="InterPro" id="IPR036397">
    <property type="entry name" value="RNaseH_sf"/>
</dbReference>